<protein>
    <submittedName>
        <fullName evidence="7">Electron transfer flavoprotein FixB,Electron transfer flavoprotein large subunit,putative electron transfer flavoprotein FixB,Rubredoxin,Electron transfer flavoprotein FAD-binding domain</fullName>
    </submittedName>
</protein>
<dbReference type="GO" id="GO:0009055">
    <property type="term" value="F:electron transfer activity"/>
    <property type="evidence" value="ECO:0007669"/>
    <property type="project" value="InterPro"/>
</dbReference>
<dbReference type="InterPro" id="IPR001308">
    <property type="entry name" value="ETF_a/FixB"/>
</dbReference>
<dbReference type="GO" id="GO:0050660">
    <property type="term" value="F:flavin adenine dinucleotide binding"/>
    <property type="evidence" value="ECO:0007669"/>
    <property type="project" value="InterPro"/>
</dbReference>
<dbReference type="NCBIfam" id="NF002889">
    <property type="entry name" value="PRK03363.1"/>
    <property type="match status" value="1"/>
</dbReference>
<evidence type="ECO:0000259" key="6">
    <source>
        <dbReference type="SMART" id="SM00893"/>
    </source>
</evidence>
<dbReference type="AlphaFoldDB" id="A0AB33S8T1"/>
<comment type="similarity">
    <text evidence="1">Belongs to the ETF alpha-subunit/FixB family.</text>
</comment>
<dbReference type="InterPro" id="IPR029035">
    <property type="entry name" value="DHS-like_NAD/FAD-binding_dom"/>
</dbReference>
<feature type="domain" description="Electron transfer flavoprotein alpha/beta-subunit N-terminal" evidence="6">
    <location>
        <begin position="7"/>
        <end position="180"/>
    </location>
</feature>
<dbReference type="Pfam" id="PF01012">
    <property type="entry name" value="ETF"/>
    <property type="match status" value="1"/>
</dbReference>
<organism evidence="7 8">
    <name type="scientific">Shigella flexneri</name>
    <dbReference type="NCBI Taxonomy" id="623"/>
    <lineage>
        <taxon>Bacteria</taxon>
        <taxon>Pseudomonadati</taxon>
        <taxon>Pseudomonadota</taxon>
        <taxon>Gammaproteobacteria</taxon>
        <taxon>Enterobacterales</taxon>
        <taxon>Enterobacteriaceae</taxon>
        <taxon>Shigella</taxon>
    </lineage>
</organism>
<evidence type="ECO:0000256" key="4">
    <source>
        <dbReference type="ARBA" id="ARBA00022827"/>
    </source>
</evidence>
<evidence type="ECO:0000313" key="7">
    <source>
        <dbReference type="EMBL" id="CDX05337.1"/>
    </source>
</evidence>
<gene>
    <name evidence="7" type="primary">fixB</name>
    <name evidence="7" type="ORF">NCTC1_00039</name>
</gene>
<proteinExistence type="inferred from homology"/>
<keyword evidence="3" id="KW-0285">Flavoprotein</keyword>
<keyword evidence="5" id="KW-0249">Electron transport</keyword>
<dbReference type="PANTHER" id="PTHR43153">
    <property type="entry name" value="ELECTRON TRANSFER FLAVOPROTEIN ALPHA"/>
    <property type="match status" value="1"/>
</dbReference>
<keyword evidence="4" id="KW-0274">FAD</keyword>
<dbReference type="PANTHER" id="PTHR43153:SF5">
    <property type="entry name" value="PROTEIN FIXB-RELATED"/>
    <property type="match status" value="1"/>
</dbReference>
<evidence type="ECO:0000256" key="2">
    <source>
        <dbReference type="ARBA" id="ARBA00022448"/>
    </source>
</evidence>
<dbReference type="Gene3D" id="3.40.50.620">
    <property type="entry name" value="HUPs"/>
    <property type="match status" value="1"/>
</dbReference>
<evidence type="ECO:0000313" key="8">
    <source>
        <dbReference type="Proteomes" id="UP000032424"/>
    </source>
</evidence>
<evidence type="ECO:0000256" key="5">
    <source>
        <dbReference type="ARBA" id="ARBA00022982"/>
    </source>
</evidence>
<dbReference type="Gene3D" id="3.40.50.1220">
    <property type="entry name" value="TPP-binding domain"/>
    <property type="match status" value="1"/>
</dbReference>
<evidence type="ECO:0000256" key="3">
    <source>
        <dbReference type="ARBA" id="ARBA00022630"/>
    </source>
</evidence>
<dbReference type="Proteomes" id="UP000032424">
    <property type="component" value="Chromosome 1"/>
</dbReference>
<dbReference type="Pfam" id="PF00766">
    <property type="entry name" value="ETF_alpha"/>
    <property type="match status" value="1"/>
</dbReference>
<dbReference type="SUPFAM" id="SSF52402">
    <property type="entry name" value="Adenine nucleotide alpha hydrolases-like"/>
    <property type="match status" value="1"/>
</dbReference>
<keyword evidence="2" id="KW-0813">Transport</keyword>
<dbReference type="GO" id="GO:0033539">
    <property type="term" value="P:fatty acid beta-oxidation using acyl-CoA dehydrogenase"/>
    <property type="evidence" value="ECO:0007669"/>
    <property type="project" value="TreeGrafter"/>
</dbReference>
<dbReference type="InterPro" id="IPR014729">
    <property type="entry name" value="Rossmann-like_a/b/a_fold"/>
</dbReference>
<reference evidence="7 8" key="1">
    <citation type="submission" date="2014-07" db="EMBL/GenBank/DDBJ databases">
        <authorList>
            <person name="Aslett M.A."/>
            <person name="De Silva N."/>
        </authorList>
    </citation>
    <scope>NUCLEOTIDE SEQUENCE [LARGE SCALE GENOMIC DNA]</scope>
    <source>
        <strain evidence="8">NCTC1</strain>
    </source>
</reference>
<dbReference type="EMBL" id="LM651928">
    <property type="protein sequence ID" value="CDX05337.1"/>
    <property type="molecule type" value="Genomic_DNA"/>
</dbReference>
<dbReference type="SUPFAM" id="SSF52467">
    <property type="entry name" value="DHS-like NAD/FAD-binding domain"/>
    <property type="match status" value="1"/>
</dbReference>
<dbReference type="InterPro" id="IPR014731">
    <property type="entry name" value="ETF_asu_C"/>
</dbReference>
<accession>A0AB33S8T1</accession>
<sequence length="263" mass="28172">MNTFSQVWVFSDTPSRLPELMNGAQALANQINAFVLNDADGAQAIQLGANHVWKLNGKPDDRMIEDYAGVMADTIRQHGADGLVLLPNTRRGKLLAAKLGYRLKAAVSNDASTVSVQDGKATVKHMVYGGLAIGEERIATPYAVLTISSGTFDAAQPDASRTGETHTVEWQAPAVAITRTATQARQSNSVDLDKARLVVSVGRGIGSKENIALAEQLCKAIGAELACSRPVAENEKWMEHERYVGISNLMLKPELYLAVGISG</sequence>
<dbReference type="KEGG" id="sft:NCTC1_00039"/>
<dbReference type="InterPro" id="IPR014730">
    <property type="entry name" value="ETF_a/b_N"/>
</dbReference>
<dbReference type="SMART" id="SM00893">
    <property type="entry name" value="ETF"/>
    <property type="match status" value="1"/>
</dbReference>
<dbReference type="FunFam" id="3.40.50.620:FF:000067">
    <property type="entry name" value="Protein FixB"/>
    <property type="match status" value="1"/>
</dbReference>
<name>A0AB33S8T1_SHIFL</name>
<evidence type="ECO:0000256" key="1">
    <source>
        <dbReference type="ARBA" id="ARBA00005817"/>
    </source>
</evidence>